<dbReference type="Proteomes" id="UP001595766">
    <property type="component" value="Unassembled WGS sequence"/>
</dbReference>
<feature type="domain" description="DUF5648" evidence="1">
    <location>
        <begin position="71"/>
        <end position="132"/>
    </location>
</feature>
<dbReference type="Pfam" id="PF18885">
    <property type="entry name" value="DUF5648"/>
    <property type="match status" value="2"/>
</dbReference>
<keyword evidence="3" id="KW-1185">Reference proteome</keyword>
<feature type="domain" description="DUF5648" evidence="1">
    <location>
        <begin position="149"/>
        <end position="206"/>
    </location>
</feature>
<gene>
    <name evidence="2" type="ORF">ACFOUP_18215</name>
</gene>
<organism evidence="2 3">
    <name type="scientific">Belliella kenyensis</name>
    <dbReference type="NCBI Taxonomy" id="1472724"/>
    <lineage>
        <taxon>Bacteria</taxon>
        <taxon>Pseudomonadati</taxon>
        <taxon>Bacteroidota</taxon>
        <taxon>Cytophagia</taxon>
        <taxon>Cytophagales</taxon>
        <taxon>Cyclobacteriaceae</taxon>
        <taxon>Belliella</taxon>
    </lineage>
</organism>
<dbReference type="InterPro" id="IPR043708">
    <property type="entry name" value="DUF5648"/>
</dbReference>
<dbReference type="SUPFAM" id="SSF55486">
    <property type="entry name" value="Metalloproteases ('zincins'), catalytic domain"/>
    <property type="match status" value="1"/>
</dbReference>
<name>A0ABV8ESZ5_9BACT</name>
<evidence type="ECO:0000259" key="1">
    <source>
        <dbReference type="Pfam" id="PF18885"/>
    </source>
</evidence>
<protein>
    <recommendedName>
        <fullName evidence="1">DUF5648 domain-containing protein</fullName>
    </recommendedName>
</protein>
<accession>A0ABV8ESZ5</accession>
<sequence>MVHEIGHIIGLHHTDWQTPTANPNNVLGVLINGTWNVDSQSIINHIYNGQPFNGLSGLDLLAIRTIYPLDNGERPLYTYYKNLSGNVKLHAWTGNWNDYGFYSNGFIYRGATGYFYNYQKSGTVPLYRFQNSLEYYYLSIDPNVHLNFPDFQNTGVIGYVYNSHSDNKLPVYEFWYSNEGHFISNNFNDAWISGPGWTGGRITFYVGK</sequence>
<evidence type="ECO:0000313" key="3">
    <source>
        <dbReference type="Proteomes" id="UP001595766"/>
    </source>
</evidence>
<reference evidence="3" key="1">
    <citation type="journal article" date="2019" name="Int. J. Syst. Evol. Microbiol.">
        <title>The Global Catalogue of Microorganisms (GCM) 10K type strain sequencing project: providing services to taxonomists for standard genome sequencing and annotation.</title>
        <authorList>
            <consortium name="The Broad Institute Genomics Platform"/>
            <consortium name="The Broad Institute Genome Sequencing Center for Infectious Disease"/>
            <person name="Wu L."/>
            <person name="Ma J."/>
        </authorList>
    </citation>
    <scope>NUCLEOTIDE SEQUENCE [LARGE SCALE GENOMIC DNA]</scope>
    <source>
        <strain evidence="3">CECT 8551</strain>
    </source>
</reference>
<comment type="caution">
    <text evidence="2">The sequence shown here is derived from an EMBL/GenBank/DDBJ whole genome shotgun (WGS) entry which is preliminary data.</text>
</comment>
<dbReference type="RefSeq" id="WP_241295117.1">
    <property type="nucleotide sequence ID" value="NZ_JAKZGR010000008.1"/>
</dbReference>
<dbReference type="Gene3D" id="3.40.390.10">
    <property type="entry name" value="Collagenase (Catalytic Domain)"/>
    <property type="match status" value="1"/>
</dbReference>
<dbReference type="InterPro" id="IPR024079">
    <property type="entry name" value="MetalloPept_cat_dom_sf"/>
</dbReference>
<proteinExistence type="predicted"/>
<evidence type="ECO:0000313" key="2">
    <source>
        <dbReference type="EMBL" id="MFC3978325.1"/>
    </source>
</evidence>
<dbReference type="EMBL" id="JBHSAV010000094">
    <property type="protein sequence ID" value="MFC3978325.1"/>
    <property type="molecule type" value="Genomic_DNA"/>
</dbReference>